<dbReference type="GeneID" id="94293954"/>
<dbReference type="AlphaFoldDB" id="A0A836H9J0"/>
<evidence type="ECO:0000256" key="1">
    <source>
        <dbReference type="SAM" id="MobiDB-lite"/>
    </source>
</evidence>
<organism evidence="2 3">
    <name type="scientific">Porcisia hertigi</name>
    <dbReference type="NCBI Taxonomy" id="2761500"/>
    <lineage>
        <taxon>Eukaryota</taxon>
        <taxon>Discoba</taxon>
        <taxon>Euglenozoa</taxon>
        <taxon>Kinetoplastea</taxon>
        <taxon>Metakinetoplastina</taxon>
        <taxon>Trypanosomatida</taxon>
        <taxon>Trypanosomatidae</taxon>
        <taxon>Leishmaniinae</taxon>
        <taxon>Porcisia</taxon>
    </lineage>
</organism>
<comment type="caution">
    <text evidence="2">The sequence shown here is derived from an EMBL/GenBank/DDBJ whole genome shotgun (WGS) entry which is preliminary data.</text>
</comment>
<dbReference type="OrthoDB" id="273454at2759"/>
<protein>
    <submittedName>
        <fullName evidence="2">Uncharacterized protein</fullName>
    </submittedName>
</protein>
<feature type="compositionally biased region" description="Polar residues" evidence="1">
    <location>
        <begin position="303"/>
        <end position="321"/>
    </location>
</feature>
<accession>A0A836H9J0</accession>
<dbReference type="EMBL" id="JAFJZO010000041">
    <property type="protein sequence ID" value="KAG5488354.1"/>
    <property type="molecule type" value="Genomic_DNA"/>
</dbReference>
<dbReference type="RefSeq" id="XP_067752177.1">
    <property type="nucleotide sequence ID" value="XM_067903877.1"/>
</dbReference>
<dbReference type="KEGG" id="phet:94293954"/>
<evidence type="ECO:0000313" key="3">
    <source>
        <dbReference type="Proteomes" id="UP000674318"/>
    </source>
</evidence>
<name>A0A836H9J0_9TRYP</name>
<sequence length="373" mass="38347">MSDMDMQIQSINYAIGMGSGSFPSDDVLSTHDDSIHCGDAATTALGAHPTLFQALAVVEEDEDENKDGDNSHDVLLRLLNEVRAVESDVDYNETEAIDQCFDENATGVFALSHEEPEKPYALLYPGLPSGGEAMVTAGFTVEGNGSYSSATSPPPPPPPPPPPAYSTPGMAARSPYLNCYSGIPNLSPTPGSKPPPPSFAEAMATAHGTPASLVGRTGQSHECSPILAGYVPPVPAAPQESVVLRNNNGVFLLLPVSKPTPPYTPPAGSTSPPVSPLPRYSLPPAAASTLNITAAANFLGSSMTQPGTRASSTAEPPQYTSFGPAGGSPYLGTPVPYTRGVSSLRGTPSLVAAPPPPPPPPYVGGPSRGPAVR</sequence>
<feature type="compositionally biased region" description="Pro residues" evidence="1">
    <location>
        <begin position="152"/>
        <end position="165"/>
    </location>
</feature>
<dbReference type="Proteomes" id="UP000674318">
    <property type="component" value="Unassembled WGS sequence"/>
</dbReference>
<proteinExistence type="predicted"/>
<feature type="region of interest" description="Disordered" evidence="1">
    <location>
        <begin position="303"/>
        <end position="373"/>
    </location>
</feature>
<feature type="region of interest" description="Disordered" evidence="1">
    <location>
        <begin position="142"/>
        <end position="169"/>
    </location>
</feature>
<keyword evidence="3" id="KW-1185">Reference proteome</keyword>
<reference evidence="2 3" key="1">
    <citation type="submission" date="2021-02" db="EMBL/GenBank/DDBJ databases">
        <title>Porcisia hertigi Genome sequencing and assembly.</title>
        <authorList>
            <person name="Almutairi H."/>
            <person name="Gatherer D."/>
        </authorList>
    </citation>
    <scope>NUCLEOTIDE SEQUENCE [LARGE SCALE GENOMIC DNA]</scope>
    <source>
        <strain evidence="2 3">C119</strain>
    </source>
</reference>
<evidence type="ECO:0000313" key="2">
    <source>
        <dbReference type="EMBL" id="KAG5488354.1"/>
    </source>
</evidence>
<feature type="compositionally biased region" description="Pro residues" evidence="1">
    <location>
        <begin position="353"/>
        <end position="363"/>
    </location>
</feature>
<gene>
    <name evidence="2" type="ORF">JKF63_07949</name>
</gene>